<dbReference type="GO" id="GO:0009252">
    <property type="term" value="P:peptidoglycan biosynthetic process"/>
    <property type="evidence" value="ECO:0007669"/>
    <property type="project" value="UniProtKB-UniRule"/>
</dbReference>
<proteinExistence type="inferred from homology"/>
<evidence type="ECO:0000256" key="3">
    <source>
        <dbReference type="ARBA" id="ARBA00022989"/>
    </source>
</evidence>
<dbReference type="HAMAP" id="MF_02065">
    <property type="entry name" value="MltG"/>
    <property type="match status" value="1"/>
</dbReference>
<keyword evidence="3 7" id="KW-1133">Transmembrane helix</keyword>
<evidence type="ECO:0000256" key="2">
    <source>
        <dbReference type="ARBA" id="ARBA00022692"/>
    </source>
</evidence>
<dbReference type="Gene3D" id="3.30.160.60">
    <property type="entry name" value="Classic Zinc Finger"/>
    <property type="match status" value="1"/>
</dbReference>
<accession>A0A0S7BKG5</accession>
<evidence type="ECO:0000313" key="9">
    <source>
        <dbReference type="Proteomes" id="UP000055060"/>
    </source>
</evidence>
<name>A0A0S7BKG5_9CHLR</name>
<keyword evidence="9" id="KW-1185">Reference proteome</keyword>
<dbReference type="GO" id="GO:0008932">
    <property type="term" value="F:lytic endotransglycosylase activity"/>
    <property type="evidence" value="ECO:0007669"/>
    <property type="project" value="UniProtKB-UniRule"/>
</dbReference>
<keyword evidence="1 7" id="KW-1003">Cell membrane</keyword>
<comment type="catalytic activity">
    <reaction evidence="7">
        <text>a peptidoglycan chain = a peptidoglycan chain with N-acetyl-1,6-anhydromuramyl-[peptide] at the reducing end + a peptidoglycan chain with N-acetylglucosamine at the non-reducing end.</text>
        <dbReference type="EC" id="4.2.2.29"/>
    </reaction>
</comment>
<dbReference type="NCBIfam" id="TIGR00247">
    <property type="entry name" value="endolytic transglycosylase MltG"/>
    <property type="match status" value="1"/>
</dbReference>
<dbReference type="Proteomes" id="UP000055060">
    <property type="component" value="Unassembled WGS sequence"/>
</dbReference>
<dbReference type="PANTHER" id="PTHR30518">
    <property type="entry name" value="ENDOLYTIC MUREIN TRANSGLYCOSYLASE"/>
    <property type="match status" value="1"/>
</dbReference>
<dbReference type="PANTHER" id="PTHR30518:SF2">
    <property type="entry name" value="ENDOLYTIC MUREIN TRANSGLYCOSYLASE"/>
    <property type="match status" value="1"/>
</dbReference>
<dbReference type="CDD" id="cd08010">
    <property type="entry name" value="MltG_like"/>
    <property type="match status" value="1"/>
</dbReference>
<evidence type="ECO:0000256" key="7">
    <source>
        <dbReference type="HAMAP-Rule" id="MF_02065"/>
    </source>
</evidence>
<dbReference type="AlphaFoldDB" id="A0A0S7BKG5"/>
<keyword evidence="6 7" id="KW-0961">Cell wall biogenesis/degradation</keyword>
<evidence type="ECO:0000256" key="6">
    <source>
        <dbReference type="ARBA" id="ARBA00023316"/>
    </source>
</evidence>
<sequence>MILMVACVGILGAFLAFDTIPAQARKVYGQPSAGLGLFDRAWYGAQLLLNQSKLLVPVGEGAQQPFIIQSGESVNSVAYRLEENGLVRDAGAFRLYMIYAGMDQTMRAGIYTLNPGMIPMDIAGIIQNPTSQEVTFVILPGWRVEEIANLLPTSGLSVTPDEFLALIRNPAGLSLPEGLEPGANLEGFLAPGEYQLRRDISVENLVQTFLDRFSSELTPDMLAGFERQGLNLPEAVTLASIVEKEGVVDDERPMIASVFYNRMQAGMNLDSDPTVQYALGYNAAQQTWWTNPLSLDDLKTDSPFNTYVYNGLPPHPICNPGLTALQAVAYPAQSPYYYFRARCDGTGTHAFAKTYEEHVQNACP</sequence>
<dbReference type="Gene3D" id="3.30.1490.480">
    <property type="entry name" value="Endolytic murein transglycosylase"/>
    <property type="match status" value="1"/>
</dbReference>
<keyword evidence="5 7" id="KW-0456">Lyase</keyword>
<keyword evidence="4 7" id="KW-0472">Membrane</keyword>
<gene>
    <name evidence="7" type="primary">mltG</name>
    <name evidence="8" type="ORF">LARV_02794</name>
</gene>
<evidence type="ECO:0000313" key="8">
    <source>
        <dbReference type="EMBL" id="GAP15014.1"/>
    </source>
</evidence>
<dbReference type="EMBL" id="DF967972">
    <property type="protein sequence ID" value="GAP15014.1"/>
    <property type="molecule type" value="Genomic_DNA"/>
</dbReference>
<evidence type="ECO:0000256" key="1">
    <source>
        <dbReference type="ARBA" id="ARBA00022475"/>
    </source>
</evidence>
<evidence type="ECO:0000256" key="4">
    <source>
        <dbReference type="ARBA" id="ARBA00023136"/>
    </source>
</evidence>
<evidence type="ECO:0000256" key="5">
    <source>
        <dbReference type="ARBA" id="ARBA00023239"/>
    </source>
</evidence>
<dbReference type="RefSeq" id="WP_075074222.1">
    <property type="nucleotide sequence ID" value="NZ_DF967972.1"/>
</dbReference>
<reference evidence="8" key="1">
    <citation type="submission" date="2015-07" db="EMBL/GenBank/DDBJ databases">
        <title>Draft Genome Sequences of Anaerolinea thermolimosa IMO-1, Bellilinea caldifistulae GOMI-1, Leptolinea tardivitalis YMTK-2, Levilinea saccharolytica KIBI-1,Longilinea arvoryzae KOME-1, Previously Described as Members of the Anaerolineaceae (Chloroflexi).</title>
        <authorList>
            <person name="Sekiguchi Y."/>
            <person name="Ohashi A."/>
            <person name="Matsuura N."/>
            <person name="Tourlousse M.D."/>
        </authorList>
    </citation>
    <scope>NUCLEOTIDE SEQUENCE [LARGE SCALE GENOMIC DNA]</scope>
    <source>
        <strain evidence="8">KOME-1</strain>
    </source>
</reference>
<dbReference type="EC" id="4.2.2.29" evidence="7"/>
<comment type="function">
    <text evidence="7">Functions as a peptidoglycan terminase that cleaves nascent peptidoglycan strands endolytically to terminate their elongation.</text>
</comment>
<dbReference type="GO" id="GO:0071555">
    <property type="term" value="P:cell wall organization"/>
    <property type="evidence" value="ECO:0007669"/>
    <property type="project" value="UniProtKB-KW"/>
</dbReference>
<dbReference type="STRING" id="360412.LARV_02794"/>
<dbReference type="Pfam" id="PF02618">
    <property type="entry name" value="YceG"/>
    <property type="match status" value="1"/>
</dbReference>
<dbReference type="GO" id="GO:0005886">
    <property type="term" value="C:plasma membrane"/>
    <property type="evidence" value="ECO:0007669"/>
    <property type="project" value="UniProtKB-UniRule"/>
</dbReference>
<feature type="site" description="Important for catalytic activity" evidence="7">
    <location>
        <position position="245"/>
    </location>
</feature>
<protein>
    <recommendedName>
        <fullName evidence="7">Endolytic murein transglycosylase</fullName>
        <ecNumber evidence="7">4.2.2.29</ecNumber>
    </recommendedName>
    <alternativeName>
        <fullName evidence="7">Peptidoglycan lytic transglycosylase</fullName>
    </alternativeName>
    <alternativeName>
        <fullName evidence="7">Peptidoglycan polymerization terminase</fullName>
    </alternativeName>
</protein>
<dbReference type="InterPro" id="IPR003770">
    <property type="entry name" value="MLTG-like"/>
</dbReference>
<organism evidence="8">
    <name type="scientific">Longilinea arvoryzae</name>
    <dbReference type="NCBI Taxonomy" id="360412"/>
    <lineage>
        <taxon>Bacteria</taxon>
        <taxon>Bacillati</taxon>
        <taxon>Chloroflexota</taxon>
        <taxon>Anaerolineae</taxon>
        <taxon>Anaerolineales</taxon>
        <taxon>Anaerolineaceae</taxon>
        <taxon>Longilinea</taxon>
    </lineage>
</organism>
<keyword evidence="2 7" id="KW-0812">Transmembrane</keyword>
<comment type="similarity">
    <text evidence="7">Belongs to the transglycosylase MltG family.</text>
</comment>